<dbReference type="GO" id="GO:0030246">
    <property type="term" value="F:carbohydrate binding"/>
    <property type="evidence" value="ECO:0007669"/>
    <property type="project" value="InterPro"/>
</dbReference>
<keyword evidence="2 4" id="KW-0378">Hydrolase</keyword>
<comment type="caution">
    <text evidence="9">The sequence shown here is derived from an EMBL/GenBank/DDBJ whole genome shotgun (WGS) entry which is preliminary data.</text>
</comment>
<dbReference type="CDD" id="cd14254">
    <property type="entry name" value="Dockerin_II"/>
    <property type="match status" value="1"/>
</dbReference>
<dbReference type="InterPro" id="IPR002105">
    <property type="entry name" value="Dockerin_1_rpt"/>
</dbReference>
<evidence type="ECO:0000256" key="1">
    <source>
        <dbReference type="ARBA" id="ARBA00007754"/>
    </source>
</evidence>
<feature type="chain" id="PRO_5005565879" evidence="5">
    <location>
        <begin position="31"/>
        <end position="682"/>
    </location>
</feature>
<dbReference type="EC" id="3.2.1.78" evidence="9"/>
<dbReference type="SUPFAM" id="SSF51445">
    <property type="entry name" value="(Trans)glycosidases"/>
    <property type="match status" value="1"/>
</dbReference>
<protein>
    <submittedName>
        <fullName evidence="9">Mannan endo-1,4-beta-mannosidase</fullName>
        <ecNumber evidence="9">3.2.1.78</ecNumber>
    </submittedName>
</protein>
<dbReference type="EMBL" id="LGTC01000001">
    <property type="protein sequence ID" value="KNY25990.1"/>
    <property type="molecule type" value="Genomic_DNA"/>
</dbReference>
<feature type="signal peptide" evidence="5">
    <location>
        <begin position="1"/>
        <end position="30"/>
    </location>
</feature>
<gene>
    <name evidence="9" type="ORF">Bccel_1250</name>
</gene>
<dbReference type="InterPro" id="IPR000805">
    <property type="entry name" value="Glyco_hydro_26"/>
</dbReference>
<name>A0A0L6JJS2_9FIRM</name>
<dbReference type="PANTHER" id="PTHR40079">
    <property type="entry name" value="MANNAN ENDO-1,4-BETA-MANNOSIDASE E-RELATED"/>
    <property type="match status" value="1"/>
</dbReference>
<dbReference type="InterPro" id="IPR008979">
    <property type="entry name" value="Galactose-bd-like_sf"/>
</dbReference>
<feature type="domain" description="GH26" evidence="7">
    <location>
        <begin position="186"/>
        <end position="492"/>
    </location>
</feature>
<accession>A0A0L6JJS2</accession>
<dbReference type="eggNOG" id="COG4124">
    <property type="taxonomic scope" value="Bacteria"/>
</dbReference>
<feature type="domain" description="CBM6" evidence="6">
    <location>
        <begin position="36"/>
        <end position="164"/>
    </location>
</feature>
<dbReference type="InterPro" id="IPR008969">
    <property type="entry name" value="CarboxyPept-like_regulatory"/>
</dbReference>
<dbReference type="STRING" id="398512.Bccel_1250"/>
<comment type="similarity">
    <text evidence="1 4">Belongs to the glycosyl hydrolase 26 family.</text>
</comment>
<keyword evidence="10" id="KW-1185">Reference proteome</keyword>
<evidence type="ECO:0000259" key="6">
    <source>
        <dbReference type="PROSITE" id="PS51175"/>
    </source>
</evidence>
<dbReference type="RefSeq" id="WP_242853161.1">
    <property type="nucleotide sequence ID" value="NZ_JQKC01000026.1"/>
</dbReference>
<dbReference type="Gene3D" id="3.20.20.80">
    <property type="entry name" value="Glycosidases"/>
    <property type="match status" value="1"/>
</dbReference>
<dbReference type="PROSITE" id="PS51764">
    <property type="entry name" value="GH26"/>
    <property type="match status" value="1"/>
</dbReference>
<dbReference type="InterPro" id="IPR017853">
    <property type="entry name" value="GH"/>
</dbReference>
<evidence type="ECO:0000313" key="10">
    <source>
        <dbReference type="Proteomes" id="UP000036923"/>
    </source>
</evidence>
<evidence type="ECO:0000256" key="5">
    <source>
        <dbReference type="SAM" id="SignalP"/>
    </source>
</evidence>
<dbReference type="PATRIC" id="fig|398512.5.peg.1297"/>
<keyword evidence="5" id="KW-0732">Signal</keyword>
<keyword evidence="3 4" id="KW-0326">Glycosidase</keyword>
<dbReference type="Pfam" id="PF16990">
    <property type="entry name" value="CBM_35"/>
    <property type="match status" value="1"/>
</dbReference>
<dbReference type="GO" id="GO:0000272">
    <property type="term" value="P:polysaccharide catabolic process"/>
    <property type="evidence" value="ECO:0007669"/>
    <property type="project" value="InterPro"/>
</dbReference>
<dbReference type="InterPro" id="IPR005084">
    <property type="entry name" value="CBM6"/>
</dbReference>
<dbReference type="PROSITE" id="PS51175">
    <property type="entry name" value="CBM6"/>
    <property type="match status" value="1"/>
</dbReference>
<dbReference type="SUPFAM" id="SSF49785">
    <property type="entry name" value="Galactose-binding domain-like"/>
    <property type="match status" value="1"/>
</dbReference>
<sequence precursor="true">MNKKPVLKVFLVWVLAALIPITSLTGASFSATTEGVKYEFEKGTHNGAQIYTDYVGTTDDGQAIDLTGASCSFIGQKGTSTSVDVDISEAGLYELIVRYAQPYDKNKKVQYLNVNGSNQGEISFGYTLTWKEISAGIVKLNKGKNNIQFESYWGYTYFDYLIVKPADENIRNLKVPKTLVNPNATKEAKSLMSYLVDTYGKHILSGQQELCGSHNYEGSEAEFTYIKEKTGKMPAVRGFDFMNFRGNGLLWDDLCAERVIDWYNNKNGIPTVCWHWFSPGNIGKKADNSFYTESTTFSISKALTAGTAENKALLNDIDFMAGKLKQVQDAGVPILFRPLHEAEGAWFWWGAEGPENCVKLYRLLYEKFTKEYGINNLIWVWTSYTYNTSPKWYPGDDVVDIVGYDKYNAKDGKPNGSAISSTFYNLVQLTGGNKLVTMSENDTIPRVENLKNEMAGWLYFCPWYGWHLTGEQNNPVEWLAEMYKSEYCITLDELPNLKTYPVSGYTSSPSTKPTPTPTSTIKPTGSYYDIWGYISTDFNASSTSSIKADFVVQIGELKAKTDADGYFKIQDIPASIKHTIKISKPGYLTLEKSINVTNNKGISSADSPLTLWAGDLNNDGTGDGVINMSDIVQLAKSFGAVKEDAKFVSSCDLNMDSSINMSDVIIIAKHFNYTSVNYSEIK</sequence>
<dbReference type="PROSITE" id="PS00448">
    <property type="entry name" value="CLOS_CELLULOSOME_RPT"/>
    <property type="match status" value="1"/>
</dbReference>
<dbReference type="Gene3D" id="2.60.40.4130">
    <property type="match status" value="1"/>
</dbReference>
<dbReference type="PRINTS" id="PR00739">
    <property type="entry name" value="GLHYDRLASE26"/>
</dbReference>
<dbReference type="SUPFAM" id="SSF49464">
    <property type="entry name" value="Carboxypeptidase regulatory domain-like"/>
    <property type="match status" value="1"/>
</dbReference>
<feature type="active site" description="Proton donor" evidence="4">
    <location>
        <position position="341"/>
    </location>
</feature>
<proteinExistence type="inferred from homology"/>
<dbReference type="PROSITE" id="PS51766">
    <property type="entry name" value="DOCKERIN"/>
    <property type="match status" value="1"/>
</dbReference>
<dbReference type="InterPro" id="IPR022790">
    <property type="entry name" value="GH26_dom"/>
</dbReference>
<evidence type="ECO:0000256" key="3">
    <source>
        <dbReference type="ARBA" id="ARBA00023295"/>
    </source>
</evidence>
<evidence type="ECO:0000259" key="8">
    <source>
        <dbReference type="PROSITE" id="PS51766"/>
    </source>
</evidence>
<dbReference type="AlphaFoldDB" id="A0A0L6JJS2"/>
<feature type="domain" description="Dockerin" evidence="8">
    <location>
        <begin position="609"/>
        <end position="680"/>
    </location>
</feature>
<evidence type="ECO:0000256" key="4">
    <source>
        <dbReference type="PROSITE-ProRule" id="PRU01100"/>
    </source>
</evidence>
<evidence type="ECO:0000313" key="9">
    <source>
        <dbReference type="EMBL" id="KNY25990.1"/>
    </source>
</evidence>
<dbReference type="InterPro" id="IPR016134">
    <property type="entry name" value="Dockerin_dom"/>
</dbReference>
<dbReference type="Pfam" id="PF02156">
    <property type="entry name" value="Glyco_hydro_26"/>
    <property type="match status" value="1"/>
</dbReference>
<dbReference type="Gene3D" id="2.60.120.260">
    <property type="entry name" value="Galactose-binding domain-like"/>
    <property type="match status" value="1"/>
</dbReference>
<organism evidence="9 10">
    <name type="scientific">Pseudobacteroides cellulosolvens ATCC 35603 = DSM 2933</name>
    <dbReference type="NCBI Taxonomy" id="398512"/>
    <lineage>
        <taxon>Bacteria</taxon>
        <taxon>Bacillati</taxon>
        <taxon>Bacillota</taxon>
        <taxon>Clostridia</taxon>
        <taxon>Eubacteriales</taxon>
        <taxon>Oscillospiraceae</taxon>
        <taxon>Pseudobacteroides</taxon>
    </lineage>
</organism>
<dbReference type="SUPFAM" id="SSF63446">
    <property type="entry name" value="Type I dockerin domain"/>
    <property type="match status" value="1"/>
</dbReference>
<dbReference type="GO" id="GO:0006080">
    <property type="term" value="P:substituted mannan metabolic process"/>
    <property type="evidence" value="ECO:0007669"/>
    <property type="project" value="InterPro"/>
</dbReference>
<evidence type="ECO:0000259" key="7">
    <source>
        <dbReference type="PROSITE" id="PS51764"/>
    </source>
</evidence>
<dbReference type="CDD" id="cd04086">
    <property type="entry name" value="CBM35_mannanase-like"/>
    <property type="match status" value="1"/>
</dbReference>
<reference evidence="10" key="1">
    <citation type="submission" date="2015-07" db="EMBL/GenBank/DDBJ databases">
        <title>Near-Complete Genome Sequence of the Cellulolytic Bacterium Bacteroides (Pseudobacteroides) cellulosolvens ATCC 35603.</title>
        <authorList>
            <person name="Dassa B."/>
            <person name="Utturkar S.M."/>
            <person name="Klingeman D.M."/>
            <person name="Hurt R.A."/>
            <person name="Keller M."/>
            <person name="Xu J."/>
            <person name="Reddy Y.H.K."/>
            <person name="Borovok I."/>
            <person name="Grinberg I.R."/>
            <person name="Lamed R."/>
            <person name="Zhivin O."/>
            <person name="Bayer E.A."/>
            <person name="Brown S.D."/>
        </authorList>
    </citation>
    <scope>NUCLEOTIDE SEQUENCE [LARGE SCALE GENOMIC DNA]</scope>
    <source>
        <strain evidence="10">DSM 2933</strain>
    </source>
</reference>
<evidence type="ECO:0000256" key="2">
    <source>
        <dbReference type="ARBA" id="ARBA00022801"/>
    </source>
</evidence>
<dbReference type="PANTHER" id="PTHR40079:SF4">
    <property type="entry name" value="GH26 DOMAIN-CONTAINING PROTEIN-RELATED"/>
    <property type="match status" value="1"/>
</dbReference>
<feature type="active site" description="Nucleophile" evidence="4">
    <location>
        <position position="440"/>
    </location>
</feature>
<dbReference type="GO" id="GO:0016985">
    <property type="term" value="F:mannan endo-1,4-beta-mannosidase activity"/>
    <property type="evidence" value="ECO:0007669"/>
    <property type="project" value="UniProtKB-EC"/>
</dbReference>
<dbReference type="Proteomes" id="UP000036923">
    <property type="component" value="Unassembled WGS sequence"/>
</dbReference>
<dbReference type="InterPro" id="IPR036439">
    <property type="entry name" value="Dockerin_dom_sf"/>
</dbReference>